<organism evidence="1 2">
    <name type="scientific">Echinops telfairi</name>
    <name type="common">Lesser hedgehog tenrec</name>
    <dbReference type="NCBI Taxonomy" id="9371"/>
    <lineage>
        <taxon>Eukaryota</taxon>
        <taxon>Metazoa</taxon>
        <taxon>Chordata</taxon>
        <taxon>Craniata</taxon>
        <taxon>Vertebrata</taxon>
        <taxon>Euteleostomi</taxon>
        <taxon>Mammalia</taxon>
        <taxon>Eutheria</taxon>
        <taxon>Afrotheria</taxon>
        <taxon>Tenrecidae</taxon>
        <taxon>Tenrecinae</taxon>
        <taxon>Echinops</taxon>
    </lineage>
</organism>
<accession>A0AC55DTM7</accession>
<keyword evidence="1" id="KW-1185">Reference proteome</keyword>
<name>A0AC55DTM7_ECHTE</name>
<sequence>MACADSSEQSVPQQSLSVSEGAATTRAKDPAGWHLGSAGGELECLVCRESYSCARPPKLLGCQHVFCAVCLKLLLCVQDDTWSLTCPLCRKVTSIPGGLICSLRDPEGMRGQLAHRCLEVQLCPQGLADPATSAAGHPNLEGEDGQDAMSANRTAARRLAAHLLFLVLLIILILPFVYPGVIRNSSQGLECGPCCRTNRTRTLLLPPGPISFCWYQCLELGFSHLGQLVHMLGWCPFFSLGSWSPYFLILGVPKATHFVSIPVLPRVPTAWGFPGVRLGFEEESVC</sequence>
<gene>
    <name evidence="2" type="primary">RNF186</name>
</gene>
<dbReference type="Proteomes" id="UP000694863">
    <property type="component" value="Unplaced"/>
</dbReference>
<evidence type="ECO:0000313" key="1">
    <source>
        <dbReference type="Proteomes" id="UP000694863"/>
    </source>
</evidence>
<evidence type="ECO:0000313" key="2">
    <source>
        <dbReference type="RefSeq" id="XP_045155105.1"/>
    </source>
</evidence>
<reference evidence="2" key="1">
    <citation type="submission" date="2025-08" db="UniProtKB">
        <authorList>
            <consortium name="RefSeq"/>
        </authorList>
    </citation>
    <scope>IDENTIFICATION</scope>
</reference>
<dbReference type="RefSeq" id="XP_045155105.1">
    <property type="nucleotide sequence ID" value="XM_045299170.1"/>
</dbReference>
<proteinExistence type="predicted"/>
<protein>
    <submittedName>
        <fullName evidence="2">E3 ubiquitin-protein ligase RNF186 isoform X1</fullName>
    </submittedName>
</protein>